<protein>
    <recommendedName>
        <fullName evidence="1">Glyoxalase-like domain-containing protein</fullName>
    </recommendedName>
</protein>
<gene>
    <name evidence="2" type="ORF">KBB96_14820</name>
</gene>
<dbReference type="AlphaFoldDB" id="A0A975G7E0"/>
<dbReference type="InterPro" id="IPR041581">
    <property type="entry name" value="Glyoxalase_6"/>
</dbReference>
<dbReference type="EMBL" id="CP073100">
    <property type="protein sequence ID" value="QUE50136.1"/>
    <property type="molecule type" value="Genomic_DNA"/>
</dbReference>
<sequence>MNHPVAMFEIMALDQTRLISFYKELFGWHVELSPEGFGYIHFPPSPPAERPMLGGIGQAKAGVPGWEKGTALYVLVENVEDTLARAEGLGGTIVVSSTPVDHYVFGMFEDPEKNLLGLIEPFKT</sequence>
<keyword evidence="3" id="KW-1185">Reference proteome</keyword>
<dbReference type="InterPro" id="IPR052164">
    <property type="entry name" value="Anthracycline_SecMetBiosynth"/>
</dbReference>
<dbReference type="PANTHER" id="PTHR33993:SF2">
    <property type="entry name" value="VOC DOMAIN-CONTAINING PROTEIN"/>
    <property type="match status" value="1"/>
</dbReference>
<evidence type="ECO:0000259" key="1">
    <source>
        <dbReference type="Pfam" id="PF18029"/>
    </source>
</evidence>
<dbReference type="PANTHER" id="PTHR33993">
    <property type="entry name" value="GLYOXALASE-RELATED"/>
    <property type="match status" value="1"/>
</dbReference>
<accession>A0A975G7E0</accession>
<reference evidence="2" key="1">
    <citation type="submission" date="2021-04" db="EMBL/GenBank/DDBJ databases">
        <title>Luteolibacter sp. 32A isolated from the skin of an Anderson's salamander (Ambystoma andersonii).</title>
        <authorList>
            <person name="Spergser J."/>
            <person name="Busse H.-J."/>
        </authorList>
    </citation>
    <scope>NUCLEOTIDE SEQUENCE</scope>
    <source>
        <strain evidence="2">32A</strain>
    </source>
</reference>
<dbReference type="Gene3D" id="3.10.180.10">
    <property type="entry name" value="2,3-Dihydroxybiphenyl 1,2-Dioxygenase, domain 1"/>
    <property type="match status" value="1"/>
</dbReference>
<dbReference type="InterPro" id="IPR029068">
    <property type="entry name" value="Glyas_Bleomycin-R_OHBP_Dase"/>
</dbReference>
<dbReference type="Proteomes" id="UP000676169">
    <property type="component" value="Chromosome"/>
</dbReference>
<dbReference type="RefSeq" id="WP_211630225.1">
    <property type="nucleotide sequence ID" value="NZ_CP073100.1"/>
</dbReference>
<dbReference type="SUPFAM" id="SSF54593">
    <property type="entry name" value="Glyoxalase/Bleomycin resistance protein/Dihydroxybiphenyl dioxygenase"/>
    <property type="match status" value="1"/>
</dbReference>
<dbReference type="KEGG" id="lamb:KBB96_14820"/>
<feature type="domain" description="Glyoxalase-like" evidence="1">
    <location>
        <begin position="12"/>
        <end position="115"/>
    </location>
</feature>
<organism evidence="2 3">
    <name type="scientific">Luteolibacter ambystomatis</name>
    <dbReference type="NCBI Taxonomy" id="2824561"/>
    <lineage>
        <taxon>Bacteria</taxon>
        <taxon>Pseudomonadati</taxon>
        <taxon>Verrucomicrobiota</taxon>
        <taxon>Verrucomicrobiia</taxon>
        <taxon>Verrucomicrobiales</taxon>
        <taxon>Verrucomicrobiaceae</taxon>
        <taxon>Luteolibacter</taxon>
    </lineage>
</organism>
<evidence type="ECO:0000313" key="2">
    <source>
        <dbReference type="EMBL" id="QUE50136.1"/>
    </source>
</evidence>
<dbReference type="Pfam" id="PF18029">
    <property type="entry name" value="Glyoxalase_6"/>
    <property type="match status" value="1"/>
</dbReference>
<evidence type="ECO:0000313" key="3">
    <source>
        <dbReference type="Proteomes" id="UP000676169"/>
    </source>
</evidence>
<proteinExistence type="predicted"/>
<name>A0A975G7E0_9BACT</name>